<dbReference type="InterPro" id="IPR013083">
    <property type="entry name" value="Znf_RING/FYVE/PHD"/>
</dbReference>
<dbReference type="EMBL" id="JAZGSY010000565">
    <property type="protein sequence ID" value="KAL1835691.1"/>
    <property type="molecule type" value="Genomic_DNA"/>
</dbReference>
<evidence type="ECO:0000256" key="2">
    <source>
        <dbReference type="ARBA" id="ARBA00022490"/>
    </source>
</evidence>
<keyword evidence="4 6" id="KW-0863">Zinc-finger</keyword>
<feature type="region of interest" description="Disordered" evidence="8">
    <location>
        <begin position="1"/>
        <end position="79"/>
    </location>
</feature>
<feature type="compositionally biased region" description="Polar residues" evidence="8">
    <location>
        <begin position="14"/>
        <end position="44"/>
    </location>
</feature>
<feature type="coiled-coil region" evidence="7">
    <location>
        <begin position="479"/>
        <end position="509"/>
    </location>
</feature>
<dbReference type="Gene3D" id="3.30.40.10">
    <property type="entry name" value="Zinc/RING finger domain, C3HC4 (zinc finger)"/>
    <property type="match status" value="1"/>
</dbReference>
<evidence type="ECO:0000256" key="6">
    <source>
        <dbReference type="PROSITE-ProRule" id="PRU00175"/>
    </source>
</evidence>
<evidence type="ECO:0000256" key="8">
    <source>
        <dbReference type="SAM" id="MobiDB-lite"/>
    </source>
</evidence>
<reference evidence="10 11" key="1">
    <citation type="journal article" date="2024" name="Commun. Biol.">
        <title>Comparative genomic analysis of thermophilic fungi reveals convergent evolutionary adaptations and gene losses.</title>
        <authorList>
            <person name="Steindorff A.S."/>
            <person name="Aguilar-Pontes M.V."/>
            <person name="Robinson A.J."/>
            <person name="Andreopoulos B."/>
            <person name="LaButti K."/>
            <person name="Kuo A."/>
            <person name="Mondo S."/>
            <person name="Riley R."/>
            <person name="Otillar R."/>
            <person name="Haridas S."/>
            <person name="Lipzen A."/>
            <person name="Grimwood J."/>
            <person name="Schmutz J."/>
            <person name="Clum A."/>
            <person name="Reid I.D."/>
            <person name="Moisan M.C."/>
            <person name="Butler G."/>
            <person name="Nguyen T.T.M."/>
            <person name="Dewar K."/>
            <person name="Conant G."/>
            <person name="Drula E."/>
            <person name="Henrissat B."/>
            <person name="Hansel C."/>
            <person name="Singer S."/>
            <person name="Hutchinson M.I."/>
            <person name="de Vries R.P."/>
            <person name="Natvig D.O."/>
            <person name="Powell A.J."/>
            <person name="Tsang A."/>
            <person name="Grigoriev I.V."/>
        </authorList>
    </citation>
    <scope>NUCLEOTIDE SEQUENCE [LARGE SCALE GENOMIC DNA]</scope>
    <source>
        <strain evidence="10 11">CBS 620.91</strain>
    </source>
</reference>
<dbReference type="SMART" id="SM00184">
    <property type="entry name" value="RING"/>
    <property type="match status" value="1"/>
</dbReference>
<evidence type="ECO:0000256" key="1">
    <source>
        <dbReference type="ARBA" id="ARBA00004496"/>
    </source>
</evidence>
<sequence>MNSTSTAPGKAPSAPTTANHSPSAPPTSNTSFETNRRPVQSPSHPQAAPRKGQGARKQHRDQRRAGMPGNSRRHVDDEDAMAEIRALRNTSSRRGQTSITHLLNYSLPPRPHESYNRAYSRSYRRNPTWGAGSGYHPADKARYIHANYRFVVNPTGNYTAQAADADKHIDWNDVLQVIASAESQQASCPICLSEPVAPRMAKCGHIFCLACLMRFMNTHTSEEPGKKQNRWRKCPICEDSVYLTDVRPVRFYAGQESPLPRVGDDVILRLMMRSSKGTLALPREGASEVFQSGDDVPWHFAANVLDYARIMKGTSGYMAEQFDREIEDLVKQEQEDELLYHEDNEWTQRAVRAIKTAKEKLSELGDTETAAAASEATPGPSESKQPGQAEQDYYFYTSPPHLYLSPLDIRILKTKYGSFSAFPSTLLPRVEHISMGHVVDDGLRKRAKYLGHLPRGCLISFLECDWTDIVPPEILATFADEIERRRKRNREKAAQEERERLQAERLEQAALRDSRRHFATPEEGVTIRFGDAGLHEPLVDMDDFVPLGGAPGTTPPNPRAGFSSLSNVSTSPTGPRTVWGTPLVGGPPETVAPAPRVDDGWLRPDEILETLETADLTAQLEALGVDGGKASGSGSNGATAAGGGGGGGKKKKKQKITLMSTGGRRGL</sequence>
<keyword evidence="5" id="KW-0862">Zinc</keyword>
<dbReference type="InterPro" id="IPR017907">
    <property type="entry name" value="Znf_RING_CS"/>
</dbReference>
<feature type="region of interest" description="Disordered" evidence="8">
    <location>
        <begin position="548"/>
        <end position="598"/>
    </location>
</feature>
<keyword evidence="11" id="KW-1185">Reference proteome</keyword>
<evidence type="ECO:0000313" key="11">
    <source>
        <dbReference type="Proteomes" id="UP001583172"/>
    </source>
</evidence>
<dbReference type="Pfam" id="PF13445">
    <property type="entry name" value="zf-RING_UBOX"/>
    <property type="match status" value="1"/>
</dbReference>
<evidence type="ECO:0000256" key="3">
    <source>
        <dbReference type="ARBA" id="ARBA00022723"/>
    </source>
</evidence>
<accession>A0ABR3V2I3</accession>
<keyword evidence="7" id="KW-0175">Coiled coil</keyword>
<evidence type="ECO:0000256" key="4">
    <source>
        <dbReference type="ARBA" id="ARBA00022771"/>
    </source>
</evidence>
<dbReference type="PROSITE" id="PS50089">
    <property type="entry name" value="ZF_RING_2"/>
    <property type="match status" value="1"/>
</dbReference>
<feature type="region of interest" description="Disordered" evidence="8">
    <location>
        <begin position="625"/>
        <end position="667"/>
    </location>
</feature>
<organism evidence="10 11">
    <name type="scientific">Humicola insolens</name>
    <name type="common">Soft-rot fungus</name>
    <dbReference type="NCBI Taxonomy" id="85995"/>
    <lineage>
        <taxon>Eukaryota</taxon>
        <taxon>Fungi</taxon>
        <taxon>Dikarya</taxon>
        <taxon>Ascomycota</taxon>
        <taxon>Pezizomycotina</taxon>
        <taxon>Sordariomycetes</taxon>
        <taxon>Sordariomycetidae</taxon>
        <taxon>Sordariales</taxon>
        <taxon>Chaetomiaceae</taxon>
        <taxon>Mycothermus</taxon>
    </lineage>
</organism>
<evidence type="ECO:0000259" key="9">
    <source>
        <dbReference type="PROSITE" id="PS50089"/>
    </source>
</evidence>
<dbReference type="InterPro" id="IPR027370">
    <property type="entry name" value="Znf-RING_euk"/>
</dbReference>
<keyword evidence="3" id="KW-0479">Metal-binding</keyword>
<evidence type="ECO:0000313" key="10">
    <source>
        <dbReference type="EMBL" id="KAL1835691.1"/>
    </source>
</evidence>
<protein>
    <recommendedName>
        <fullName evidence="9">RING-type domain-containing protein</fullName>
    </recommendedName>
</protein>
<feature type="region of interest" description="Disordered" evidence="8">
    <location>
        <begin position="362"/>
        <end position="387"/>
    </location>
</feature>
<feature type="compositionally biased region" description="Polar residues" evidence="8">
    <location>
        <begin position="563"/>
        <end position="574"/>
    </location>
</feature>
<comment type="caution">
    <text evidence="10">The sequence shown here is derived from an EMBL/GenBank/DDBJ whole genome shotgun (WGS) entry which is preliminary data.</text>
</comment>
<dbReference type="InterPro" id="IPR001841">
    <property type="entry name" value="Znf_RING"/>
</dbReference>
<proteinExistence type="predicted"/>
<feature type="compositionally biased region" description="Gly residues" evidence="8">
    <location>
        <begin position="625"/>
        <end position="647"/>
    </location>
</feature>
<name>A0ABR3V2I3_HUMIN</name>
<dbReference type="PROSITE" id="PS00518">
    <property type="entry name" value="ZF_RING_1"/>
    <property type="match status" value="1"/>
</dbReference>
<evidence type="ECO:0000256" key="5">
    <source>
        <dbReference type="ARBA" id="ARBA00022833"/>
    </source>
</evidence>
<feature type="compositionally biased region" description="Low complexity" evidence="8">
    <location>
        <begin position="367"/>
        <end position="383"/>
    </location>
</feature>
<evidence type="ECO:0000256" key="7">
    <source>
        <dbReference type="SAM" id="Coils"/>
    </source>
</evidence>
<keyword evidence="2" id="KW-0963">Cytoplasm</keyword>
<gene>
    <name evidence="10" type="ORF">VTJ49DRAFT_6210</name>
</gene>
<comment type="subcellular location">
    <subcellularLocation>
        <location evidence="1">Cytoplasm</location>
    </subcellularLocation>
</comment>
<dbReference type="PANTHER" id="PTHR12983">
    <property type="entry name" value="RING FINGER 10 FAMILY MEMBER"/>
    <property type="match status" value="1"/>
</dbReference>
<feature type="compositionally biased region" description="Basic residues" evidence="8">
    <location>
        <begin position="53"/>
        <end position="62"/>
    </location>
</feature>
<dbReference type="CDD" id="cd16536">
    <property type="entry name" value="RING-HC_RNF10"/>
    <property type="match status" value="1"/>
</dbReference>
<feature type="domain" description="RING-type" evidence="9">
    <location>
        <begin position="188"/>
        <end position="238"/>
    </location>
</feature>
<dbReference type="SUPFAM" id="SSF57850">
    <property type="entry name" value="RING/U-box"/>
    <property type="match status" value="1"/>
</dbReference>
<dbReference type="PANTHER" id="PTHR12983:SF9">
    <property type="entry name" value="E3 UBIQUITIN-PROTEIN LIGASE RNF10"/>
    <property type="match status" value="1"/>
</dbReference>
<dbReference type="Proteomes" id="UP001583172">
    <property type="component" value="Unassembled WGS sequence"/>
</dbReference>
<dbReference type="InterPro" id="IPR039739">
    <property type="entry name" value="MAG2/RNF10"/>
</dbReference>